<evidence type="ECO:0000313" key="12">
    <source>
        <dbReference type="Proteomes" id="UP000468901"/>
    </source>
</evidence>
<evidence type="ECO:0000256" key="6">
    <source>
        <dbReference type="ARBA" id="ARBA00037589"/>
    </source>
</evidence>
<comment type="function">
    <text evidence="6 9">Catalyzes cyclization of the linear tetrapyrrole, hydroxymethylbilane, to the macrocyclic uroporphyrinogen III.</text>
</comment>
<dbReference type="EMBL" id="WESC01000002">
    <property type="protein sequence ID" value="KAB7742289.1"/>
    <property type="molecule type" value="Genomic_DNA"/>
</dbReference>
<name>A0A6N6VML1_9HYPH</name>
<comment type="catalytic activity">
    <reaction evidence="8 9">
        <text>hydroxymethylbilane = uroporphyrinogen III + H2O</text>
        <dbReference type="Rhea" id="RHEA:18965"/>
        <dbReference type="ChEBI" id="CHEBI:15377"/>
        <dbReference type="ChEBI" id="CHEBI:57308"/>
        <dbReference type="ChEBI" id="CHEBI:57845"/>
        <dbReference type="EC" id="4.2.1.75"/>
    </reaction>
</comment>
<evidence type="ECO:0000256" key="4">
    <source>
        <dbReference type="ARBA" id="ARBA00023239"/>
    </source>
</evidence>
<dbReference type="GO" id="GO:0006782">
    <property type="term" value="P:protoporphyrinogen IX biosynthetic process"/>
    <property type="evidence" value="ECO:0007669"/>
    <property type="project" value="UniProtKB-UniRule"/>
</dbReference>
<accession>A0A6N6VML1</accession>
<evidence type="ECO:0000256" key="9">
    <source>
        <dbReference type="RuleBase" id="RU366031"/>
    </source>
</evidence>
<protein>
    <recommendedName>
        <fullName evidence="7 9">Uroporphyrinogen-III synthase</fullName>
        <ecNumber evidence="3 9">4.2.1.75</ecNumber>
    </recommendedName>
</protein>
<dbReference type="PANTHER" id="PTHR38042:SF1">
    <property type="entry name" value="UROPORPHYRINOGEN-III SYNTHASE, CHLOROPLASTIC"/>
    <property type="match status" value="1"/>
</dbReference>
<reference evidence="11 12" key="1">
    <citation type="submission" date="2019-09" db="EMBL/GenBank/DDBJ databases">
        <title>Parvibaculum sedimenti sp. nov., isolated from sediment.</title>
        <authorList>
            <person name="Wang Y."/>
        </authorList>
    </citation>
    <scope>NUCLEOTIDE SEQUENCE [LARGE SCALE GENOMIC DNA]</scope>
    <source>
        <strain evidence="11 12">HXT-9</strain>
    </source>
</reference>
<evidence type="ECO:0000256" key="1">
    <source>
        <dbReference type="ARBA" id="ARBA00004772"/>
    </source>
</evidence>
<feature type="domain" description="Tetrapyrrole biosynthesis uroporphyrinogen III synthase" evidence="10">
    <location>
        <begin position="15"/>
        <end position="233"/>
    </location>
</feature>
<gene>
    <name evidence="11" type="ORF">F2P47_03235</name>
</gene>
<dbReference type="InterPro" id="IPR039793">
    <property type="entry name" value="UROS/Hem4"/>
</dbReference>
<sequence>MRLLVTRPDEDAGPLVEALTGLGHESIAAPLLAIRPVADAVIPDTPYQAVLITSANGARAIGARREMARLAPIPVLAVGEASAAAARVAGFADVTAADGDVHALAGLVLGRLSPGGGPLLHVAGAVTAGDLKGMLEARGFSVDRAVLYEAVTAEQLPEAAASALGEGRVDGALFYSPRTARQFAELVRIAGLEQELVTVTAYCLSTAVADALAGLPFKAVEIAAEPSQTSLLELLA</sequence>
<dbReference type="GO" id="GO:0006780">
    <property type="term" value="P:uroporphyrinogen III biosynthetic process"/>
    <property type="evidence" value="ECO:0007669"/>
    <property type="project" value="UniProtKB-UniRule"/>
</dbReference>
<evidence type="ECO:0000256" key="5">
    <source>
        <dbReference type="ARBA" id="ARBA00023244"/>
    </source>
</evidence>
<comment type="caution">
    <text evidence="11">The sequence shown here is derived from an EMBL/GenBank/DDBJ whole genome shotgun (WGS) entry which is preliminary data.</text>
</comment>
<dbReference type="RefSeq" id="WP_152214711.1">
    <property type="nucleotide sequence ID" value="NZ_WESC01000002.1"/>
</dbReference>
<dbReference type="InterPro" id="IPR003754">
    <property type="entry name" value="4pyrrol_synth_uPrphyn_synth"/>
</dbReference>
<dbReference type="SUPFAM" id="SSF69618">
    <property type="entry name" value="HemD-like"/>
    <property type="match status" value="1"/>
</dbReference>
<evidence type="ECO:0000256" key="3">
    <source>
        <dbReference type="ARBA" id="ARBA00013109"/>
    </source>
</evidence>
<comment type="pathway">
    <text evidence="1 9">Porphyrin-containing compound metabolism; protoporphyrin-IX biosynthesis; coproporphyrinogen-III from 5-aminolevulinate: step 3/4.</text>
</comment>
<proteinExistence type="inferred from homology"/>
<dbReference type="GO" id="GO:0004852">
    <property type="term" value="F:uroporphyrinogen-III synthase activity"/>
    <property type="evidence" value="ECO:0007669"/>
    <property type="project" value="UniProtKB-UniRule"/>
</dbReference>
<dbReference type="Proteomes" id="UP000468901">
    <property type="component" value="Unassembled WGS sequence"/>
</dbReference>
<keyword evidence="4 9" id="KW-0456">Lyase</keyword>
<dbReference type="Pfam" id="PF02602">
    <property type="entry name" value="HEM4"/>
    <property type="match status" value="1"/>
</dbReference>
<evidence type="ECO:0000256" key="2">
    <source>
        <dbReference type="ARBA" id="ARBA00008133"/>
    </source>
</evidence>
<evidence type="ECO:0000256" key="8">
    <source>
        <dbReference type="ARBA" id="ARBA00048617"/>
    </source>
</evidence>
<organism evidence="11 12">
    <name type="scientific">Parvibaculum sedimenti</name>
    <dbReference type="NCBI Taxonomy" id="2608632"/>
    <lineage>
        <taxon>Bacteria</taxon>
        <taxon>Pseudomonadati</taxon>
        <taxon>Pseudomonadota</taxon>
        <taxon>Alphaproteobacteria</taxon>
        <taxon>Hyphomicrobiales</taxon>
        <taxon>Parvibaculaceae</taxon>
        <taxon>Parvibaculum</taxon>
    </lineage>
</organism>
<evidence type="ECO:0000256" key="7">
    <source>
        <dbReference type="ARBA" id="ARBA00040167"/>
    </source>
</evidence>
<dbReference type="Gene3D" id="3.40.50.10090">
    <property type="match status" value="2"/>
</dbReference>
<comment type="similarity">
    <text evidence="2 9">Belongs to the uroporphyrinogen-III synthase family.</text>
</comment>
<keyword evidence="5 9" id="KW-0627">Porphyrin biosynthesis</keyword>
<dbReference type="EC" id="4.2.1.75" evidence="3 9"/>
<dbReference type="AlphaFoldDB" id="A0A6N6VML1"/>
<evidence type="ECO:0000259" key="10">
    <source>
        <dbReference type="Pfam" id="PF02602"/>
    </source>
</evidence>
<dbReference type="PANTHER" id="PTHR38042">
    <property type="entry name" value="UROPORPHYRINOGEN-III SYNTHASE, CHLOROPLASTIC"/>
    <property type="match status" value="1"/>
</dbReference>
<dbReference type="CDD" id="cd06578">
    <property type="entry name" value="HemD"/>
    <property type="match status" value="1"/>
</dbReference>
<keyword evidence="12" id="KW-1185">Reference proteome</keyword>
<evidence type="ECO:0000313" key="11">
    <source>
        <dbReference type="EMBL" id="KAB7742289.1"/>
    </source>
</evidence>
<dbReference type="InterPro" id="IPR036108">
    <property type="entry name" value="4pyrrol_syn_uPrphyn_synt_sf"/>
</dbReference>
<dbReference type="UniPathway" id="UPA00251">
    <property type="reaction ID" value="UER00320"/>
</dbReference>